<dbReference type="Proteomes" id="UP000478008">
    <property type="component" value="Unassembled WGS sequence"/>
</dbReference>
<keyword evidence="2" id="KW-1185">Reference proteome</keyword>
<evidence type="ECO:0000313" key="2">
    <source>
        <dbReference type="Proteomes" id="UP000478008"/>
    </source>
</evidence>
<organism evidence="1 2">
    <name type="scientific">Dekkera bruxellensis</name>
    <name type="common">Brettanomyces custersii</name>
    <dbReference type="NCBI Taxonomy" id="5007"/>
    <lineage>
        <taxon>Eukaryota</taxon>
        <taxon>Fungi</taxon>
        <taxon>Dikarya</taxon>
        <taxon>Ascomycota</taxon>
        <taxon>Saccharomycotina</taxon>
        <taxon>Pichiomycetes</taxon>
        <taxon>Pichiales</taxon>
        <taxon>Pichiaceae</taxon>
        <taxon>Brettanomyces</taxon>
    </lineage>
</organism>
<protein>
    <submittedName>
        <fullName evidence="1">DEBR0S2_15786g1_1</fullName>
    </submittedName>
</protein>
<accession>A0A7D9GZB4</accession>
<dbReference type="AlphaFoldDB" id="A0A7D9GZB4"/>
<dbReference type="EMBL" id="CABFWN010000002">
    <property type="protein sequence ID" value="VUG17762.1"/>
    <property type="molecule type" value="Genomic_DNA"/>
</dbReference>
<gene>
    <name evidence="1" type="ORF">DEBR0S2_15786G</name>
</gene>
<name>A0A7D9GZB4_DEKBR</name>
<proteinExistence type="predicted"/>
<evidence type="ECO:0000313" key="1">
    <source>
        <dbReference type="EMBL" id="VUG17762.1"/>
    </source>
</evidence>
<sequence length="568" mass="63956">MTGIEASSRLVVQPVCGICHNSQPRSDHELTARKYFCSSCTSFRLLKLRLKMLLVFQNGEVSGKMVNSILNECLDERAYPYLQRYIASNGLDQKKLVPQAESVARLASVILNVENSQRELLIKQLRRKLSTLNDTCGNIQGKLTEIQNSIVRRKRIVEREQQLLKARKQSIQDGINGSLIDSRNGHLPKQEMLIETVRLKLVYSMFDVWSVRMLHDDIGSSVAILGVPIVRTGEILNYSTRIVNCTLINLQRFIMWILEYMTISIPYNVSLSEGMPVIFDLTVHKDFAVYVSKTNKQVAPLRSIIELGPHRLKHFCEAMARQIIILTRIMLTVSPESLSAFSSLSDILKTDQIVATIVKKITSLVMIRKQASEKLHKEKQNGEEGHKKSFFFWKLPKKIYGKEVKQSSKSNVPPAKSTNEYSIKEYAEILNGEQLDFSDIASLIPGTSWEAESSSNTRTSEKVFDGSIPSEEALEDPSLFASELYAYLHCQIRKIADVRSASSKSLSIMNSSSISSAFQQINLSVNSNSLKQSPVLRSRNSLASINTTHHLKGKQSSLDKWEVVGKAL</sequence>
<reference evidence="1 2" key="1">
    <citation type="submission" date="2019-07" db="EMBL/GenBank/DDBJ databases">
        <authorList>
            <person name="Friedrich A."/>
            <person name="Schacherer J."/>
        </authorList>
    </citation>
    <scope>NUCLEOTIDE SEQUENCE [LARGE SCALE GENOMIC DNA]</scope>
</reference>